<dbReference type="InterPro" id="IPR036397">
    <property type="entry name" value="RNaseH_sf"/>
</dbReference>
<dbReference type="PANTHER" id="PTHR31635:SF196">
    <property type="entry name" value="REVERSE TRANSCRIPTASE DOMAIN-CONTAINING PROTEIN-RELATED"/>
    <property type="match status" value="1"/>
</dbReference>
<dbReference type="Pfam" id="PF13966">
    <property type="entry name" value="zf-RVT"/>
    <property type="match status" value="1"/>
</dbReference>
<evidence type="ECO:0000313" key="6">
    <source>
        <dbReference type="EMBL" id="SPD15722.1"/>
    </source>
</evidence>
<evidence type="ECO:0000259" key="3">
    <source>
        <dbReference type="Pfam" id="PF13456"/>
    </source>
</evidence>
<dbReference type="InterPro" id="IPR012337">
    <property type="entry name" value="RNaseH-like_sf"/>
</dbReference>
<dbReference type="InterPro" id="IPR025558">
    <property type="entry name" value="DUF4283"/>
</dbReference>
<feature type="region of interest" description="Disordered" evidence="1">
    <location>
        <begin position="399"/>
        <end position="428"/>
    </location>
</feature>
<organism evidence="6">
    <name type="scientific">Fagus sylvatica</name>
    <name type="common">Beechnut</name>
    <dbReference type="NCBI Taxonomy" id="28930"/>
    <lineage>
        <taxon>Eukaryota</taxon>
        <taxon>Viridiplantae</taxon>
        <taxon>Streptophyta</taxon>
        <taxon>Embryophyta</taxon>
        <taxon>Tracheophyta</taxon>
        <taxon>Spermatophyta</taxon>
        <taxon>Magnoliopsida</taxon>
        <taxon>eudicotyledons</taxon>
        <taxon>Gunneridae</taxon>
        <taxon>Pentapetalae</taxon>
        <taxon>rosids</taxon>
        <taxon>fabids</taxon>
        <taxon>Fagales</taxon>
        <taxon>Fagaceae</taxon>
        <taxon>Fagus</taxon>
    </lineage>
</organism>
<dbReference type="Pfam" id="PF14111">
    <property type="entry name" value="DUF4283"/>
    <property type="match status" value="1"/>
</dbReference>
<evidence type="ECO:0000259" key="4">
    <source>
        <dbReference type="Pfam" id="PF13966"/>
    </source>
</evidence>
<dbReference type="Pfam" id="PF13456">
    <property type="entry name" value="RVT_3"/>
    <property type="match status" value="1"/>
</dbReference>
<name>A0A2N9HTQ3_FAGSY</name>
<accession>A0A2N9HTQ3</accession>
<dbReference type="InterPro" id="IPR000477">
    <property type="entry name" value="RT_dom"/>
</dbReference>
<gene>
    <name evidence="6" type="ORF">FSB_LOCUS43604</name>
</gene>
<dbReference type="SUPFAM" id="SSF56219">
    <property type="entry name" value="DNase I-like"/>
    <property type="match status" value="1"/>
</dbReference>
<dbReference type="CDD" id="cd06222">
    <property type="entry name" value="RNase_H_like"/>
    <property type="match status" value="1"/>
</dbReference>
<dbReference type="GO" id="GO:0004523">
    <property type="term" value="F:RNA-DNA hybrid ribonuclease activity"/>
    <property type="evidence" value="ECO:0007669"/>
    <property type="project" value="InterPro"/>
</dbReference>
<dbReference type="GO" id="GO:0003676">
    <property type="term" value="F:nucleic acid binding"/>
    <property type="evidence" value="ECO:0007669"/>
    <property type="project" value="InterPro"/>
</dbReference>
<feature type="compositionally biased region" description="Polar residues" evidence="1">
    <location>
        <begin position="358"/>
        <end position="374"/>
    </location>
</feature>
<reference evidence="6" key="1">
    <citation type="submission" date="2018-02" db="EMBL/GenBank/DDBJ databases">
        <authorList>
            <person name="Cohen D.B."/>
            <person name="Kent A.D."/>
        </authorList>
    </citation>
    <scope>NUCLEOTIDE SEQUENCE</scope>
</reference>
<dbReference type="InterPro" id="IPR036691">
    <property type="entry name" value="Endo/exonu/phosph_ase_sf"/>
</dbReference>
<protein>
    <recommendedName>
        <fullName evidence="7">Reverse transcriptase domain-containing protein</fullName>
    </recommendedName>
</protein>
<evidence type="ECO:0000259" key="5">
    <source>
        <dbReference type="Pfam" id="PF14111"/>
    </source>
</evidence>
<dbReference type="PANTHER" id="PTHR31635">
    <property type="entry name" value="REVERSE TRANSCRIPTASE DOMAIN-CONTAINING PROTEIN-RELATED"/>
    <property type="match status" value="1"/>
</dbReference>
<dbReference type="InterPro" id="IPR043502">
    <property type="entry name" value="DNA/RNA_pol_sf"/>
</dbReference>
<dbReference type="Gene3D" id="3.60.10.10">
    <property type="entry name" value="Endonuclease/exonuclease/phosphatase"/>
    <property type="match status" value="1"/>
</dbReference>
<dbReference type="InterPro" id="IPR002156">
    <property type="entry name" value="RNaseH_domain"/>
</dbReference>
<evidence type="ECO:0000256" key="1">
    <source>
        <dbReference type="SAM" id="MobiDB-lite"/>
    </source>
</evidence>
<dbReference type="EMBL" id="OIVN01004146">
    <property type="protein sequence ID" value="SPD15722.1"/>
    <property type="molecule type" value="Genomic_DNA"/>
</dbReference>
<dbReference type="InterPro" id="IPR044730">
    <property type="entry name" value="RNase_H-like_dom_plant"/>
</dbReference>
<feature type="region of interest" description="Disordered" evidence="1">
    <location>
        <begin position="358"/>
        <end position="385"/>
    </location>
</feature>
<feature type="domain" description="RNase H type-1" evidence="3">
    <location>
        <begin position="1527"/>
        <end position="1647"/>
    </location>
</feature>
<feature type="domain" description="Reverse transcriptase zinc-binding" evidence="4">
    <location>
        <begin position="1324"/>
        <end position="1410"/>
    </location>
</feature>
<evidence type="ECO:0000259" key="2">
    <source>
        <dbReference type="Pfam" id="PF00078"/>
    </source>
</evidence>
<dbReference type="SUPFAM" id="SSF56672">
    <property type="entry name" value="DNA/RNA polymerases"/>
    <property type="match status" value="1"/>
</dbReference>
<dbReference type="InterPro" id="IPR026960">
    <property type="entry name" value="RVT-Znf"/>
</dbReference>
<dbReference type="Pfam" id="PF00078">
    <property type="entry name" value="RVT_1"/>
    <property type="match status" value="1"/>
</dbReference>
<sequence>MKDLLLPSQSVEELIARTESISCADNRLSLSPSKDPLNTTELSLIGKIISPKNFINSVVKEIIMKAWKPTHPIQVKRVERNTFLFSFGHEVDRQLAFNRRPWTIKGAHLILKIWSPELSWQEIVFSSSTFWIQIHGLPRLWQNKDNLIQIGQQARKVLDIDFDCDHSPQWRKFVRARIEIRSDNDKEPPKLYESSSAVEPPDLASNSNADSEHIPTTVVGPTMEGNMDCDHKQVNSCLQGEISSFAKLLAVSLQNECSAQRTCMEHKDHLECQSLSVFSDPCLHVCEPRSVSKWLEPALNDKINSTKLLTQDGPNRPQLPLLQIGPDNYCTIPDKALNQNSAQYSTTPDKALNKIQNQLPTSDQPNYSQNNQTIDPHKAPPSLPVPSLKRKFQIEEKPQISKKHKFHAPPPEATGHDPDSTTNSPEAKLKNCHKYEKIRKKNSTNSFKLFPQKKKSNGTLFRGFDLYQLSTHFRGGFPRALRALIRVHNPVCVFLCETKASEDRLKKLASSIGFSEHVLVSAKGKAGGICLLWSNTLDAEILEFDSQTVAVKVSDDFCSWVMIGFYGLPYQTKRFVDDAEKDGGIRGSSSTPNFLKDLLFDLGAVDLGFAGCKFTWWNKRWGKGAIRERLDRAISSPEWRLKFPNANVLHLGIQGVVMLSSKLGIQKFMVLMHLSYVVNNSIQATTLKKWNRDVFGHCQTKIKELNSRIEKMQMHDMAEQNAKHEVVLQGELNEWLRRNEILWRQKSREMWLKDGDKNSKFFHLSTVIRRKRNSIDAIKNGDGEWITCKKDIRNHVVESFQHLFREEAVEFPLDLEHLIRPSISEVENSTLCKIPTPQEIKEVIFGMSNLKAPGPDGLPALFYKRYWNTVGSTVTNAVQSFFSSGRLLKEVNDSFIILIPKVKNPSTVNQFRPISLCNTVYKTISKLLVNRLRPFLDKLISPSQSAFIPGRWIAENQLTVHEILHSFKRRKVKGGFMALKIDLQKAYDRINWNFLQTVLTNFGFHDTFIKWIMQCVTTVSFSVLINGGKSKHFQPSRGLRQGDPLSPYLFILCQEVLFRLIDRDHASGKINGVSMNRGDKLESRLIGWRSKSLSWAGRNTLIKSVAQAIPTYVFSTFDVPVVVCDKLDATTRRFWWNPKKEKGRFLAWKSWDHLCNPKSCGGLGFRKAKKYNEALIAKLTWMMASKRNSPCMEALRSKYKVSENWFREAPRKFASHTWKAVERMKQLVSKGACFLVGDGSLIDVWKDPWVPWLSNFLPKPKAPLTDTEPMKASCLIDPSLKCWIDTKLYELFDEETIGAIKKISIPTTPISNKLVWILNSKGTFSVKFAYTTSQHITEEDDGGLWKKLWKLKIHERFKVLLWRIASGILPTRLNIATKLGWGDTCCPLCDSDEESIEHLFFQCSVVRAIWFGTSWAVHSNQLAIISPIEIIKLISDPPIPANSVLPHRDILLHTIIQFVTTLDCIWTLRNQVVHKDRNFNMLVVIKNLEARIMEHINTLALNEELSKSNEKHLAVWKPPQPGSIKLNVDAAFLHDKAFIAVNARDSGGTFIKAWAKQVSSDDPTVAEAFAINWALILAATEGFENIVIESDAKICVDALAGHIDECPWKIRSVTRQSLDLFCKFSLCCFSWVRRDANHLAHVLAKAAPSLCLPFSCCCFQSLPPSAKEAWTRDRLAL</sequence>
<dbReference type="CDD" id="cd01650">
    <property type="entry name" value="RT_nLTR_like"/>
    <property type="match status" value="1"/>
</dbReference>
<proteinExistence type="predicted"/>
<evidence type="ECO:0008006" key="7">
    <source>
        <dbReference type="Google" id="ProtNLM"/>
    </source>
</evidence>
<feature type="domain" description="DUF4283" evidence="5">
    <location>
        <begin position="41"/>
        <end position="119"/>
    </location>
</feature>
<dbReference type="SUPFAM" id="SSF53098">
    <property type="entry name" value="Ribonuclease H-like"/>
    <property type="match status" value="1"/>
</dbReference>
<feature type="domain" description="Reverse transcriptase" evidence="2">
    <location>
        <begin position="903"/>
        <end position="1064"/>
    </location>
</feature>
<dbReference type="Gene3D" id="3.30.420.10">
    <property type="entry name" value="Ribonuclease H-like superfamily/Ribonuclease H"/>
    <property type="match status" value="1"/>
</dbReference>
<feature type="region of interest" description="Disordered" evidence="1">
    <location>
        <begin position="185"/>
        <end position="225"/>
    </location>
</feature>